<accession>A0A7J7RXS7</accession>
<dbReference type="AlphaFoldDB" id="A0A7J7RXS7"/>
<protein>
    <submittedName>
        <fullName evidence="2">Uncharacterized protein</fullName>
    </submittedName>
</protein>
<sequence>MCLPEESPRRTSSRLRGRGTHLFLVIAHGRHSAAQRTSGSSADSARGQSLYVGVARVLSLSPVTSGHPCPTGPPTDSSFSSLRVPMGQIQKKGFCGLIFSIAEGSVVQKSSRLSHPPNLGRPHVTHTHTHTHTQTHTTESL</sequence>
<evidence type="ECO:0000256" key="1">
    <source>
        <dbReference type="SAM" id="MobiDB-lite"/>
    </source>
</evidence>
<organism evidence="2 3">
    <name type="scientific">Rhinolophus ferrumequinum</name>
    <name type="common">Greater horseshoe bat</name>
    <dbReference type="NCBI Taxonomy" id="59479"/>
    <lineage>
        <taxon>Eukaryota</taxon>
        <taxon>Metazoa</taxon>
        <taxon>Chordata</taxon>
        <taxon>Craniata</taxon>
        <taxon>Vertebrata</taxon>
        <taxon>Euteleostomi</taxon>
        <taxon>Mammalia</taxon>
        <taxon>Eutheria</taxon>
        <taxon>Laurasiatheria</taxon>
        <taxon>Chiroptera</taxon>
        <taxon>Yinpterochiroptera</taxon>
        <taxon>Rhinolophoidea</taxon>
        <taxon>Rhinolophidae</taxon>
        <taxon>Rhinolophinae</taxon>
        <taxon>Rhinolophus</taxon>
    </lineage>
</organism>
<dbReference type="EMBL" id="JACAGC010000024">
    <property type="protein sequence ID" value="KAF6280941.1"/>
    <property type="molecule type" value="Genomic_DNA"/>
</dbReference>
<proteinExistence type="predicted"/>
<dbReference type="Proteomes" id="UP000585614">
    <property type="component" value="Unassembled WGS sequence"/>
</dbReference>
<feature type="region of interest" description="Disordered" evidence="1">
    <location>
        <begin position="110"/>
        <end position="141"/>
    </location>
</feature>
<evidence type="ECO:0000313" key="2">
    <source>
        <dbReference type="EMBL" id="KAF6280941.1"/>
    </source>
</evidence>
<gene>
    <name evidence="2" type="ORF">mRhiFer1_009320</name>
</gene>
<feature type="compositionally biased region" description="Basic residues" evidence="1">
    <location>
        <begin position="123"/>
        <end position="133"/>
    </location>
</feature>
<comment type="caution">
    <text evidence="2">The sequence shown here is derived from an EMBL/GenBank/DDBJ whole genome shotgun (WGS) entry which is preliminary data.</text>
</comment>
<evidence type="ECO:0000313" key="3">
    <source>
        <dbReference type="Proteomes" id="UP000585614"/>
    </source>
</evidence>
<feature type="region of interest" description="Disordered" evidence="1">
    <location>
        <begin position="62"/>
        <end position="82"/>
    </location>
</feature>
<name>A0A7J7RXS7_RHIFE</name>
<reference evidence="2 3" key="1">
    <citation type="journal article" date="2020" name="Nature">
        <title>Six reference-quality genomes reveal evolution of bat adaptations.</title>
        <authorList>
            <person name="Jebb D."/>
            <person name="Huang Z."/>
            <person name="Pippel M."/>
            <person name="Hughes G.M."/>
            <person name="Lavrichenko K."/>
            <person name="Devanna P."/>
            <person name="Winkler S."/>
            <person name="Jermiin L.S."/>
            <person name="Skirmuntt E.C."/>
            <person name="Katzourakis A."/>
            <person name="Burkitt-Gray L."/>
            <person name="Ray D.A."/>
            <person name="Sullivan K.A.M."/>
            <person name="Roscito J.G."/>
            <person name="Kirilenko B.M."/>
            <person name="Davalos L.M."/>
            <person name="Corthals A.P."/>
            <person name="Power M.L."/>
            <person name="Jones G."/>
            <person name="Ransome R.D."/>
            <person name="Dechmann D.K.N."/>
            <person name="Locatelli A.G."/>
            <person name="Puechmaille S.J."/>
            <person name="Fedrigo O."/>
            <person name="Jarvis E.D."/>
            <person name="Hiller M."/>
            <person name="Vernes S.C."/>
            <person name="Myers E.W."/>
            <person name="Teeling E.C."/>
        </authorList>
    </citation>
    <scope>NUCLEOTIDE SEQUENCE [LARGE SCALE GENOMIC DNA]</scope>
    <source>
        <strain evidence="2">MRhiFer1</strain>
        <tissue evidence="2">Lung</tissue>
    </source>
</reference>